<evidence type="ECO:0000256" key="1">
    <source>
        <dbReference type="ARBA" id="ARBA00004067"/>
    </source>
</evidence>
<evidence type="ECO:0000256" key="2">
    <source>
        <dbReference type="ARBA" id="ARBA00022598"/>
    </source>
</evidence>
<evidence type="ECO:0000256" key="10">
    <source>
        <dbReference type="ARBA" id="ARBA00034005"/>
    </source>
</evidence>
<comment type="function">
    <text evidence="1 11">DNA ligase that catalyzes the formation of phosphodiester linkages between 5'-phosphoryl and 3'-hydroxyl groups in double-stranded DNA using NAD as a coenzyme and as the energy source for the reaction. It is essential for DNA replication and repair of damaged DNA.</text>
</comment>
<feature type="binding site" evidence="11">
    <location>
        <position position="125"/>
    </location>
    <ligand>
        <name>NAD(+)</name>
        <dbReference type="ChEBI" id="CHEBI:57540"/>
    </ligand>
</feature>
<keyword evidence="4 11" id="KW-0479">Metal-binding</keyword>
<dbReference type="SUPFAM" id="SSF50249">
    <property type="entry name" value="Nucleic acid-binding proteins"/>
    <property type="match status" value="1"/>
</dbReference>
<name>A0A6G4DCB3_CLOBO</name>
<dbReference type="GO" id="GO:0046872">
    <property type="term" value="F:metal ion binding"/>
    <property type="evidence" value="ECO:0007669"/>
    <property type="project" value="UniProtKB-KW"/>
</dbReference>
<evidence type="ECO:0000256" key="5">
    <source>
        <dbReference type="ARBA" id="ARBA00022763"/>
    </source>
</evidence>
<evidence type="ECO:0000313" key="14">
    <source>
        <dbReference type="EMBL" id="NFU59587.1"/>
    </source>
</evidence>
<dbReference type="AlphaFoldDB" id="A0A6G4DCB3"/>
<dbReference type="EMBL" id="SWNS01000021">
    <property type="protein sequence ID" value="NFD88576.1"/>
    <property type="molecule type" value="Genomic_DNA"/>
</dbReference>
<comment type="similarity">
    <text evidence="11">Belongs to the NAD-dependent DNA ligase family. LigA subfamily.</text>
</comment>
<dbReference type="SUPFAM" id="SSF56091">
    <property type="entry name" value="DNA ligase/mRNA capping enzyme, catalytic domain"/>
    <property type="match status" value="1"/>
</dbReference>
<dbReference type="PROSITE" id="PS50172">
    <property type="entry name" value="BRCT"/>
    <property type="match status" value="1"/>
</dbReference>
<comment type="catalytic activity">
    <reaction evidence="10 11">
        <text>NAD(+) + (deoxyribonucleotide)n-3'-hydroxyl + 5'-phospho-(deoxyribonucleotide)m = (deoxyribonucleotide)n+m + AMP + beta-nicotinamide D-nucleotide.</text>
        <dbReference type="EC" id="6.5.1.2"/>
    </reaction>
</comment>
<dbReference type="GO" id="GO:0006281">
    <property type="term" value="P:DNA repair"/>
    <property type="evidence" value="ECO:0007669"/>
    <property type="project" value="UniProtKB-KW"/>
</dbReference>
<evidence type="ECO:0000259" key="12">
    <source>
        <dbReference type="PROSITE" id="PS50172"/>
    </source>
</evidence>
<feature type="binding site" evidence="11">
    <location>
        <position position="410"/>
    </location>
    <ligand>
        <name>Zn(2+)</name>
        <dbReference type="ChEBI" id="CHEBI:29105"/>
    </ligand>
</feature>
<dbReference type="SMART" id="SM00292">
    <property type="entry name" value="BRCT"/>
    <property type="match status" value="1"/>
</dbReference>
<feature type="binding site" evidence="11">
    <location>
        <position position="159"/>
    </location>
    <ligand>
        <name>NAD(+)</name>
        <dbReference type="ChEBI" id="CHEBI:57540"/>
    </ligand>
</feature>
<dbReference type="FunFam" id="1.10.150.20:FF:000007">
    <property type="entry name" value="DNA ligase"/>
    <property type="match status" value="1"/>
</dbReference>
<comment type="caution">
    <text evidence="13">The sequence shown here is derived from an EMBL/GenBank/DDBJ whole genome shotgun (WGS) entry which is preliminary data.</text>
</comment>
<feature type="domain" description="BRCT" evidence="12">
    <location>
        <begin position="569"/>
        <end position="649"/>
    </location>
</feature>
<evidence type="ECO:0000256" key="4">
    <source>
        <dbReference type="ARBA" id="ARBA00022723"/>
    </source>
</evidence>
<keyword evidence="7 11" id="KW-0520">NAD</keyword>
<feature type="binding site" evidence="11">
    <location>
        <position position="388"/>
    </location>
    <ligand>
        <name>Zn(2+)</name>
        <dbReference type="ChEBI" id="CHEBI:29105"/>
    </ligand>
</feature>
<gene>
    <name evidence="11 13" type="primary">ligA</name>
    <name evidence="13" type="ORF">FCV13_11275</name>
    <name evidence="14" type="ORF">FDF67_05090</name>
</gene>
<dbReference type="Gene3D" id="3.30.470.30">
    <property type="entry name" value="DNA ligase/mRNA capping enzyme"/>
    <property type="match status" value="1"/>
</dbReference>
<keyword evidence="9 11" id="KW-0464">Manganese</keyword>
<dbReference type="Gene3D" id="3.40.50.10190">
    <property type="entry name" value="BRCT domain"/>
    <property type="match status" value="1"/>
</dbReference>
<dbReference type="Pfam" id="PF12826">
    <property type="entry name" value="HHH_2"/>
    <property type="match status" value="1"/>
</dbReference>
<sequence length="649" mass="74054">MENQIQRVKKLIKELNDASNKYYNSDKIVMTDKEWDDKFDELKQLEQETGVVFSNSPTQKVGYEVKSKLDKVVHNIPLKSLEKTKSINNLEKFIGEKTIIIMDKGDGLTCELIYENGELIQGSTRGNGTVGEDITHNVKTFKNIPLQIDFKGYLKLSGESVILDRDFELINSKLDEADKYSNSRNLVAGSVRQLDSKICSNRNVRFYAFNLLECENVDFKTKEDQFKFLNQLRFEIIEYTKCDPKQDLEGIISNMQKSAYERGFPIDGLVFTYNDIKYANSLGDTLHHPLHSIAYKFYDEEYETKYITTEWQVSRTGMINPVAKFEPVEIEGSVIERATLHNLDYFQDLKLGQGDTIKVIKANQVIPKVMSNKTMSNAEVIPIECPVCGGKTEEKLLKTARVLICTNLECSAKHISRITHYCSRNAMNIDGLSEKTIEKFVNLGYLKDIDDIYNLEQYKEEIINIDGFGLKSYNNMIEAIEKSKHCKLENFIFALGIQNVGLGTAKLLVKKFKSIDKIMNCNLEEIYSIDGIGDVVGNEIYKYFVINQDSINLVSKLLKYIDFEEVKENNSNKLQGKTFVITGDVHIFKNRNEIKAKVEEMGGKVTGSVSKKTNYLINNDSESASSKNKKAKDLNIPIITEEEFLGMIK</sequence>
<keyword evidence="11" id="KW-0460">Magnesium</keyword>
<dbReference type="NCBIfam" id="NF005932">
    <property type="entry name" value="PRK07956.1"/>
    <property type="match status" value="1"/>
</dbReference>
<dbReference type="InterPro" id="IPR013839">
    <property type="entry name" value="DNAligase_adenylation"/>
</dbReference>
<evidence type="ECO:0000313" key="13">
    <source>
        <dbReference type="EMBL" id="NFD88576.1"/>
    </source>
</evidence>
<dbReference type="InterPro" id="IPR041663">
    <property type="entry name" value="DisA/LigA_HHH"/>
</dbReference>
<keyword evidence="3 11" id="KW-0235">DNA replication</keyword>
<dbReference type="Gene3D" id="1.10.287.610">
    <property type="entry name" value="Helix hairpin bin"/>
    <property type="match status" value="1"/>
</dbReference>
<dbReference type="InterPro" id="IPR012340">
    <property type="entry name" value="NA-bd_OB-fold"/>
</dbReference>
<keyword evidence="6 11" id="KW-0862">Zinc</keyword>
<evidence type="ECO:0000256" key="6">
    <source>
        <dbReference type="ARBA" id="ARBA00022833"/>
    </source>
</evidence>
<dbReference type="EC" id="6.5.1.2" evidence="11"/>
<dbReference type="InterPro" id="IPR010994">
    <property type="entry name" value="RuvA_2-like"/>
</dbReference>
<dbReference type="Pfam" id="PF01653">
    <property type="entry name" value="DNA_ligase_aden"/>
    <property type="match status" value="1"/>
</dbReference>
<dbReference type="SUPFAM" id="SSF52113">
    <property type="entry name" value="BRCT domain"/>
    <property type="match status" value="1"/>
</dbReference>
<keyword evidence="2 11" id="KW-0436">Ligase</keyword>
<accession>A0A6G4DCB3</accession>
<dbReference type="InterPro" id="IPR013840">
    <property type="entry name" value="DNAligase_N"/>
</dbReference>
<dbReference type="EMBL" id="SXDK01000004">
    <property type="protein sequence ID" value="NFU59587.1"/>
    <property type="molecule type" value="Genomic_DNA"/>
</dbReference>
<dbReference type="Gene3D" id="1.10.150.20">
    <property type="entry name" value="5' to 3' exonuclease, C-terminal subdomain"/>
    <property type="match status" value="2"/>
</dbReference>
<evidence type="ECO:0000256" key="8">
    <source>
        <dbReference type="ARBA" id="ARBA00023204"/>
    </source>
</evidence>
<reference evidence="13" key="1">
    <citation type="submission" date="2019-04" db="EMBL/GenBank/DDBJ databases">
        <title>Genome sequencing of Clostridium botulinum Groups I-IV and Clostridium butyricum.</title>
        <authorList>
            <person name="Brunt J."/>
            <person name="Van Vliet A.H.M."/>
            <person name="Stringer S.C."/>
            <person name="Carter A.T."/>
            <person name="Peck M.W."/>
        </authorList>
    </citation>
    <scope>NUCLEOTIDE SEQUENCE</scope>
    <source>
        <strain evidence="14">7221C</strain>
        <strain evidence="13">Colworth BL165</strain>
    </source>
</reference>
<dbReference type="InterPro" id="IPR001679">
    <property type="entry name" value="DNA_ligase"/>
</dbReference>
<dbReference type="PIRSF" id="PIRSF001604">
    <property type="entry name" value="LigA"/>
    <property type="match status" value="1"/>
</dbReference>
<dbReference type="CDD" id="cd17748">
    <property type="entry name" value="BRCT_DNA_ligase_like"/>
    <property type="match status" value="1"/>
</dbReference>
<dbReference type="Pfam" id="PF03120">
    <property type="entry name" value="OB_DNA_ligase"/>
    <property type="match status" value="1"/>
</dbReference>
<evidence type="ECO:0000256" key="7">
    <source>
        <dbReference type="ARBA" id="ARBA00023027"/>
    </source>
</evidence>
<dbReference type="Pfam" id="PF00533">
    <property type="entry name" value="BRCT"/>
    <property type="match status" value="1"/>
</dbReference>
<keyword evidence="8 11" id="KW-0234">DNA repair</keyword>
<proteinExistence type="inferred from homology"/>
<protein>
    <recommendedName>
        <fullName evidence="11">DNA ligase</fullName>
        <ecNumber evidence="11">6.5.1.2</ecNumber>
    </recommendedName>
    <alternativeName>
        <fullName evidence="11">Polydeoxyribonucleotide synthase [NAD(+)]</fullName>
    </alternativeName>
</protein>
<evidence type="ECO:0000256" key="11">
    <source>
        <dbReference type="HAMAP-Rule" id="MF_01588"/>
    </source>
</evidence>
<dbReference type="Proteomes" id="UP000785180">
    <property type="component" value="Unassembled WGS sequence"/>
</dbReference>
<dbReference type="HAMAP" id="MF_01588">
    <property type="entry name" value="DNA_ligase_A"/>
    <property type="match status" value="1"/>
</dbReference>
<feature type="active site" description="N6-AMP-lysine intermediate" evidence="11">
    <location>
        <position position="104"/>
    </location>
</feature>
<comment type="cofactor">
    <cofactor evidence="11">
        <name>Mg(2+)</name>
        <dbReference type="ChEBI" id="CHEBI:18420"/>
    </cofactor>
    <cofactor evidence="11">
        <name>Mn(2+)</name>
        <dbReference type="ChEBI" id="CHEBI:29035"/>
    </cofactor>
</comment>
<feature type="binding site" evidence="11">
    <location>
        <position position="405"/>
    </location>
    <ligand>
        <name>Zn(2+)</name>
        <dbReference type="ChEBI" id="CHEBI:29105"/>
    </ligand>
</feature>
<dbReference type="InterPro" id="IPR001357">
    <property type="entry name" value="BRCT_dom"/>
</dbReference>
<dbReference type="SMART" id="SM00532">
    <property type="entry name" value="LIGANc"/>
    <property type="match status" value="1"/>
</dbReference>
<comment type="caution">
    <text evidence="11">Lacks conserved residue(s) required for the propagation of feature annotation.</text>
</comment>
<keyword evidence="5 11" id="KW-0227">DNA damage</keyword>
<dbReference type="GO" id="GO:0006260">
    <property type="term" value="P:DNA replication"/>
    <property type="evidence" value="ECO:0007669"/>
    <property type="project" value="UniProtKB-KW"/>
</dbReference>
<feature type="binding site" evidence="11">
    <location>
        <position position="385"/>
    </location>
    <ligand>
        <name>Zn(2+)</name>
        <dbReference type="ChEBI" id="CHEBI:29105"/>
    </ligand>
</feature>
<organism evidence="13">
    <name type="scientific">Clostridium botulinum</name>
    <dbReference type="NCBI Taxonomy" id="1491"/>
    <lineage>
        <taxon>Bacteria</taxon>
        <taxon>Bacillati</taxon>
        <taxon>Bacillota</taxon>
        <taxon>Clostridia</taxon>
        <taxon>Eubacteriales</taxon>
        <taxon>Clostridiaceae</taxon>
        <taxon>Clostridium</taxon>
    </lineage>
</organism>
<dbReference type="Gene3D" id="2.40.50.140">
    <property type="entry name" value="Nucleic acid-binding proteins"/>
    <property type="match status" value="1"/>
</dbReference>
<dbReference type="InterPro" id="IPR004150">
    <property type="entry name" value="NAD_DNA_ligase_OB"/>
</dbReference>
<evidence type="ECO:0000256" key="3">
    <source>
        <dbReference type="ARBA" id="ARBA00022705"/>
    </source>
</evidence>
<evidence type="ECO:0000256" key="9">
    <source>
        <dbReference type="ARBA" id="ARBA00023211"/>
    </source>
</evidence>
<dbReference type="GO" id="GO:0003911">
    <property type="term" value="F:DNA ligase (NAD+) activity"/>
    <property type="evidence" value="ECO:0007669"/>
    <property type="project" value="UniProtKB-UniRule"/>
</dbReference>
<dbReference type="SUPFAM" id="SSF47781">
    <property type="entry name" value="RuvA domain 2-like"/>
    <property type="match status" value="1"/>
</dbReference>
<dbReference type="NCBIfam" id="TIGR00575">
    <property type="entry name" value="dnlj"/>
    <property type="match status" value="1"/>
</dbReference>
<feature type="binding site" evidence="11">
    <location>
        <position position="296"/>
    </location>
    <ligand>
        <name>NAD(+)</name>
        <dbReference type="ChEBI" id="CHEBI:57540"/>
    </ligand>
</feature>
<dbReference type="InterPro" id="IPR036420">
    <property type="entry name" value="BRCT_dom_sf"/>
</dbReference>
<feature type="binding site" evidence="11">
    <location>
        <begin position="80"/>
        <end position="81"/>
    </location>
    <ligand>
        <name>NAD(+)</name>
        <dbReference type="ChEBI" id="CHEBI:57540"/>
    </ligand>
</feature>